<feature type="binding site" evidence="1">
    <location>
        <position position="165"/>
    </location>
    <ligand>
        <name>a divalent metal cation</name>
        <dbReference type="ChEBI" id="CHEBI:60240"/>
        <note>catalytic</note>
    </ligand>
</feature>
<dbReference type="SUPFAM" id="SSF54593">
    <property type="entry name" value="Glyoxalase/Bleomycin resistance protein/Dihydroxybiphenyl dioxygenase"/>
    <property type="match status" value="1"/>
</dbReference>
<dbReference type="InterPro" id="IPR037523">
    <property type="entry name" value="VOC_core"/>
</dbReference>
<feature type="binding site" evidence="1">
    <location>
        <position position="529"/>
    </location>
    <ligand>
        <name>Mg(2+)</name>
        <dbReference type="ChEBI" id="CHEBI:18420"/>
    </ligand>
</feature>
<dbReference type="EMBL" id="VIVL01000006">
    <property type="protein sequence ID" value="TWD84942.1"/>
    <property type="molecule type" value="Genomic_DNA"/>
</dbReference>
<evidence type="ECO:0000256" key="1">
    <source>
        <dbReference type="HAMAP-Rule" id="MF_02238"/>
    </source>
</evidence>
<protein>
    <recommendedName>
        <fullName evidence="1">3-dehydroshikimate dehydratase</fullName>
        <shortName evidence="1">DSD</shortName>
        <ecNumber evidence="1">4.2.1.118</ecNumber>
    </recommendedName>
</protein>
<dbReference type="EC" id="4.2.1.118" evidence="1"/>
<dbReference type="RefSeq" id="WP_145744626.1">
    <property type="nucleotide sequence ID" value="NZ_VIVL01000006.1"/>
</dbReference>
<feature type="binding site" evidence="1">
    <location>
        <position position="239"/>
    </location>
    <ligand>
        <name>a divalent metal cation</name>
        <dbReference type="ChEBI" id="CHEBI:60240"/>
        <note>catalytic</note>
    </ligand>
</feature>
<keyword evidence="3" id="KW-0560">Oxidoreductase</keyword>
<feature type="binding site" evidence="1">
    <location>
        <position position="451"/>
    </location>
    <ligand>
        <name>Mg(2+)</name>
        <dbReference type="ChEBI" id="CHEBI:18420"/>
    </ligand>
</feature>
<name>A0A561C1W4_9BURK</name>
<dbReference type="Pfam" id="PF00903">
    <property type="entry name" value="Glyoxalase"/>
    <property type="match status" value="1"/>
</dbReference>
<comment type="caution">
    <text evidence="3">The sequence shown here is derived from an EMBL/GenBank/DDBJ whole genome shotgun (WGS) entry which is preliminary data.</text>
</comment>
<keyword evidence="3" id="KW-0223">Dioxygenase</keyword>
<dbReference type="InterPro" id="IPR043700">
    <property type="entry name" value="DSD"/>
</dbReference>
<dbReference type="HAMAP" id="MF_02238">
    <property type="entry name" value="DSD"/>
    <property type="match status" value="1"/>
</dbReference>
<dbReference type="UniPathway" id="UPA00088"/>
<proteinExistence type="inferred from homology"/>
<keyword evidence="3" id="KW-0670">Pyruvate</keyword>
<gene>
    <name evidence="3" type="ORF">FB547_10624</name>
</gene>
<evidence type="ECO:0000313" key="3">
    <source>
        <dbReference type="EMBL" id="TWD84942.1"/>
    </source>
</evidence>
<comment type="cofactor">
    <cofactor evidence="1">
        <name>a divalent metal cation</name>
        <dbReference type="ChEBI" id="CHEBI:60240"/>
    </cofactor>
</comment>
<sequence length="632" mass="68624">MHRSIATVSLSGTLRQKLEAVSAAGFDGIELFEADFVNFKGSAAELRRIASDLGLSIDLYQPFRDFEGMPEAQFRRSLERAERKFDLMEAMGAPLMLCCSNTSPLSVNDPALAAAQLHELAERAARRNLRVGFEALAWGRHTSLYGQAWNIVKQADHPQLGLILDSFHTLSLKDDATGIAAIPGDKIFFLQMADAPLLSMDVLQWARHHRSFPGQGDFDVIGFFEQVLRAGYTGPLSLEIFNDLFRETPNRRTAVDAMRSLLYLESEARQRLAPAADAQAPAQPVAVELFSPPPVPALSGLSFIEFAADEASAGTLGAFLEQIGFRRVGRHRSKAVVLYRQGEINLIVNAQPDSFARSRFEAHGTSVCALGVRCADPQAAVERATAMCSQRHDSPVGPNELRVPAIVAPGGNLIHFVPEALGTNGLYEADFILEEDAAADAGGAGLAQVDHVALGLALDQLDTWVLFTRAVLGLEPGESLELADPFGLIRCRGVANADRSVRLVLNVSLSQRTRTARTLSLTGGGAVHHIALRCDDIFESVERLRASGTRFVPISDNYYDDLATRVDLDPALLARLRAAGVLFDRSPAGDYLHIYTENIEGGLFFELAQRTAGYDAYGALNAPARMASQAQQ</sequence>
<accession>A0A561C1W4</accession>
<dbReference type="PROSITE" id="PS51819">
    <property type="entry name" value="VOC"/>
    <property type="match status" value="2"/>
</dbReference>
<reference evidence="3 4" key="1">
    <citation type="submission" date="2019-06" db="EMBL/GenBank/DDBJ databases">
        <title>Sorghum-associated microbial communities from plants grown in Nebraska, USA.</title>
        <authorList>
            <person name="Schachtman D."/>
        </authorList>
    </citation>
    <scope>NUCLEOTIDE SEQUENCE [LARGE SCALE GENOMIC DNA]</scope>
    <source>
        <strain evidence="3 4">T529</strain>
    </source>
</reference>
<dbReference type="SUPFAM" id="SSF51658">
    <property type="entry name" value="Xylose isomerase-like"/>
    <property type="match status" value="1"/>
</dbReference>
<dbReference type="AlphaFoldDB" id="A0A561C1W4"/>
<dbReference type="OrthoDB" id="9780241at2"/>
<evidence type="ECO:0000259" key="2">
    <source>
        <dbReference type="PROSITE" id="PS51819"/>
    </source>
</evidence>
<dbReference type="InterPro" id="IPR050312">
    <property type="entry name" value="IolE/XylAMocC-like"/>
</dbReference>
<dbReference type="GO" id="GO:0046565">
    <property type="term" value="F:3-dehydroshikimate dehydratase activity"/>
    <property type="evidence" value="ECO:0007669"/>
    <property type="project" value="UniProtKB-UniRule"/>
</dbReference>
<dbReference type="InterPro" id="IPR029068">
    <property type="entry name" value="Glyas_Bleomycin-R_OHBP_Dase"/>
</dbReference>
<dbReference type="PANTHER" id="PTHR12110:SF21">
    <property type="entry name" value="XYLOSE ISOMERASE-LIKE TIM BARREL DOMAIN-CONTAINING PROTEIN"/>
    <property type="match status" value="1"/>
</dbReference>
<feature type="domain" description="VOC" evidence="2">
    <location>
        <begin position="300"/>
        <end position="419"/>
    </location>
</feature>
<evidence type="ECO:0000313" key="4">
    <source>
        <dbReference type="Proteomes" id="UP000319722"/>
    </source>
</evidence>
<dbReference type="Proteomes" id="UP000319722">
    <property type="component" value="Unassembled WGS sequence"/>
</dbReference>
<dbReference type="Pfam" id="PF14696">
    <property type="entry name" value="Glyoxalase_5"/>
    <property type="match status" value="1"/>
</dbReference>
<dbReference type="InterPro" id="IPR036237">
    <property type="entry name" value="Xyl_isomerase-like_sf"/>
</dbReference>
<dbReference type="GO" id="GO:0046279">
    <property type="term" value="P:3,4-dihydroxybenzoate biosynthetic process"/>
    <property type="evidence" value="ECO:0007669"/>
    <property type="project" value="UniProtKB-UniRule"/>
</dbReference>
<comment type="similarity">
    <text evidence="1">Belongs to the bacterial two-domain DSD family.</text>
</comment>
<dbReference type="InterPro" id="IPR004360">
    <property type="entry name" value="Glyas_Fos-R_dOase_dom"/>
</dbReference>
<dbReference type="GO" id="GO:0051213">
    <property type="term" value="F:dioxygenase activity"/>
    <property type="evidence" value="ECO:0007669"/>
    <property type="project" value="UniProtKB-KW"/>
</dbReference>
<dbReference type="Pfam" id="PF01261">
    <property type="entry name" value="AP_endonuc_2"/>
    <property type="match status" value="1"/>
</dbReference>
<keyword evidence="1" id="KW-0479">Metal-binding</keyword>
<feature type="binding site" evidence="1">
    <location>
        <position position="191"/>
    </location>
    <ligand>
        <name>a divalent metal cation</name>
        <dbReference type="ChEBI" id="CHEBI:60240"/>
        <note>catalytic</note>
    </ligand>
</feature>
<keyword evidence="1" id="KW-0456">Lyase</keyword>
<dbReference type="Gene3D" id="3.20.20.150">
    <property type="entry name" value="Divalent-metal-dependent TIM barrel enzymes"/>
    <property type="match status" value="1"/>
</dbReference>
<feature type="binding site" evidence="1">
    <location>
        <position position="134"/>
    </location>
    <ligand>
        <name>a divalent metal cation</name>
        <dbReference type="ChEBI" id="CHEBI:60240"/>
        <note>catalytic</note>
    </ligand>
</feature>
<comment type="function">
    <text evidence="1">Catalyzes the conversion of 3-dehydroshikimate to protocatechuate (3,4-dihydroxybenzoate), a common intermediate of quinate and shikimate degradation pathways.</text>
</comment>
<organism evidence="3 4">
    <name type="scientific">Variovorax beijingensis</name>
    <dbReference type="NCBI Taxonomy" id="2496117"/>
    <lineage>
        <taxon>Bacteria</taxon>
        <taxon>Pseudomonadati</taxon>
        <taxon>Pseudomonadota</taxon>
        <taxon>Betaproteobacteria</taxon>
        <taxon>Burkholderiales</taxon>
        <taxon>Comamonadaceae</taxon>
        <taxon>Variovorax</taxon>
    </lineage>
</organism>
<comment type="pathway">
    <text evidence="1">Aromatic compound metabolism; 3,4-dihydroxybenzoate biosynthesis.</text>
</comment>
<feature type="binding site" evidence="1">
    <location>
        <position position="606"/>
    </location>
    <ligand>
        <name>Mg(2+)</name>
        <dbReference type="ChEBI" id="CHEBI:18420"/>
    </ligand>
</feature>
<dbReference type="Gene3D" id="3.10.180.10">
    <property type="entry name" value="2,3-Dihydroxybiphenyl 1,2-Dioxygenase, domain 1"/>
    <property type="match status" value="2"/>
</dbReference>
<feature type="domain" description="VOC" evidence="2">
    <location>
        <begin position="448"/>
        <end position="597"/>
    </location>
</feature>
<comment type="catalytic activity">
    <reaction evidence="1">
        <text>3-dehydroshikimate = 3,4-dihydroxybenzoate + H2O</text>
        <dbReference type="Rhea" id="RHEA:24848"/>
        <dbReference type="ChEBI" id="CHEBI:15377"/>
        <dbReference type="ChEBI" id="CHEBI:16630"/>
        <dbReference type="ChEBI" id="CHEBI:36241"/>
        <dbReference type="EC" id="4.2.1.118"/>
    </reaction>
</comment>
<dbReference type="PANTHER" id="PTHR12110">
    <property type="entry name" value="HYDROXYPYRUVATE ISOMERASE"/>
    <property type="match status" value="1"/>
</dbReference>
<dbReference type="InterPro" id="IPR013022">
    <property type="entry name" value="Xyl_isomerase-like_TIM-brl"/>
</dbReference>
<dbReference type="GO" id="GO:0046872">
    <property type="term" value="F:metal ion binding"/>
    <property type="evidence" value="ECO:0007669"/>
    <property type="project" value="UniProtKB-UniRule"/>
</dbReference>